<evidence type="ECO:0000259" key="1">
    <source>
        <dbReference type="Pfam" id="PF00557"/>
    </source>
</evidence>
<dbReference type="PANTHER" id="PTHR46112">
    <property type="entry name" value="AMINOPEPTIDASE"/>
    <property type="match status" value="1"/>
</dbReference>
<dbReference type="CDD" id="cd01066">
    <property type="entry name" value="APP_MetAP"/>
    <property type="match status" value="1"/>
</dbReference>
<dbReference type="RefSeq" id="WP_181860324.1">
    <property type="nucleotide sequence ID" value="NZ_QQBG01000017.1"/>
</dbReference>
<keyword evidence="2" id="KW-0031">Aminopeptidase</keyword>
<keyword evidence="2" id="KW-0645">Protease</keyword>
<keyword evidence="3" id="KW-1185">Reference proteome</keyword>
<evidence type="ECO:0000313" key="3">
    <source>
        <dbReference type="Proteomes" id="UP000253816"/>
    </source>
</evidence>
<dbReference type="PANTHER" id="PTHR46112:SF3">
    <property type="entry name" value="AMINOPEPTIDASE YPDF"/>
    <property type="match status" value="1"/>
</dbReference>
<name>A0A369KD85_9BACT</name>
<dbReference type="EMBL" id="QQBG01000017">
    <property type="protein sequence ID" value="RDB31420.1"/>
    <property type="molecule type" value="Genomic_DNA"/>
</dbReference>
<dbReference type="AlphaFoldDB" id="A0A369KD85"/>
<reference evidence="2 3" key="1">
    <citation type="submission" date="2018-07" db="EMBL/GenBank/DDBJ databases">
        <title>Comparative genomics of the Candidatus Parilichlamydiaceae reveals evidence of convergent evolution and genome reduction in the phylum Chlamydiae.</title>
        <authorList>
            <person name="Taylor-Brown A."/>
            <person name="Polkinghorne A."/>
        </authorList>
    </citation>
    <scope>NUCLEOTIDE SEQUENCE [LARGE SCALE GENOMIC DNA]</scope>
    <source>
        <strain evidence="2 3">Hat2</strain>
    </source>
</reference>
<gene>
    <name evidence="2" type="ORF">HAT2_00475</name>
</gene>
<comment type="caution">
    <text evidence="2">The sequence shown here is derived from an EMBL/GenBank/DDBJ whole genome shotgun (WGS) entry which is preliminary data.</text>
</comment>
<sequence length="414" mass="47226">MSDISPFEGKILQAQLLLREAFLDGWLLCSYKDQNAFLAQLLSPEFRLQTEFPVFLWIPSHGPGVFCLHERDQACHSLPGEVRTYHSWKERAKLLAKLLEQAVRIASEFSFKSFVPEISFLDAGTYTLIKSFGVDLVSSEDLVSELFLTWDQEELNRHLFAASVLEQLCSHLPRKIRESLCSEQLLDELSLKNYILAVLESSDCFTEIPPKVLVNERSARPWALTIESNAISWGDYVLVDLACRKNEEGAPYATLSRCFFLGDSPDAFLYDTFFLARRAQQAALHFMEERRRDAHSFLGWEVDRIARDFIHLAGLESSFRCPLGHSLGKHSYRVGPSLDDLYVHDTRMIVPRTCFCLGPFLSVEGRFGIDVKTSVYFSSDGTFFLTTGEQAELYTFTESREARIPMQSSKIVSY</sequence>
<dbReference type="Pfam" id="PF00557">
    <property type="entry name" value="Peptidase_M24"/>
    <property type="match status" value="1"/>
</dbReference>
<proteinExistence type="predicted"/>
<dbReference type="InterPro" id="IPR050659">
    <property type="entry name" value="Peptidase_M24B"/>
</dbReference>
<dbReference type="InterPro" id="IPR036005">
    <property type="entry name" value="Creatinase/aminopeptidase-like"/>
</dbReference>
<evidence type="ECO:0000313" key="2">
    <source>
        <dbReference type="EMBL" id="RDB31420.1"/>
    </source>
</evidence>
<feature type="domain" description="Peptidase M24" evidence="1">
    <location>
        <begin position="162"/>
        <end position="375"/>
    </location>
</feature>
<dbReference type="Gene3D" id="3.90.230.10">
    <property type="entry name" value="Creatinase/methionine aminopeptidase superfamily"/>
    <property type="match status" value="1"/>
</dbReference>
<organism evidence="2 3">
    <name type="scientific">Candidatus Similichlamydia laticola</name>
    <dbReference type="NCBI Taxonomy" id="2170265"/>
    <lineage>
        <taxon>Bacteria</taxon>
        <taxon>Pseudomonadati</taxon>
        <taxon>Chlamydiota</taxon>
        <taxon>Chlamydiia</taxon>
        <taxon>Parachlamydiales</taxon>
        <taxon>Candidatus Parilichlamydiaceae</taxon>
        <taxon>Candidatus Similichlamydia</taxon>
    </lineage>
</organism>
<dbReference type="GO" id="GO:0004177">
    <property type="term" value="F:aminopeptidase activity"/>
    <property type="evidence" value="ECO:0007669"/>
    <property type="project" value="UniProtKB-KW"/>
</dbReference>
<dbReference type="Proteomes" id="UP000253816">
    <property type="component" value="Unassembled WGS sequence"/>
</dbReference>
<dbReference type="InterPro" id="IPR000994">
    <property type="entry name" value="Pept_M24"/>
</dbReference>
<dbReference type="SUPFAM" id="SSF55920">
    <property type="entry name" value="Creatinase/aminopeptidase"/>
    <property type="match status" value="1"/>
</dbReference>
<keyword evidence="2" id="KW-0378">Hydrolase</keyword>
<accession>A0A369KD85</accession>
<protein>
    <submittedName>
        <fullName evidence="2">Aminopeptidase YpdF (MP-, MA-, MS-, AP-, NP-specific)</fullName>
    </submittedName>
</protein>